<keyword evidence="1" id="KW-0812">Transmembrane</keyword>
<reference evidence="4 5" key="1">
    <citation type="submission" date="2018-12" db="EMBL/GenBank/DDBJ databases">
        <authorList>
            <person name="Grouzdev D.S."/>
            <person name="Krutkina M.S."/>
        </authorList>
    </citation>
    <scope>NUCLEOTIDE SEQUENCE [LARGE SCALE GENOMIC DNA]</scope>
    <source>
        <strain evidence="4 5">RmlP026</strain>
    </source>
</reference>
<comment type="caution">
    <text evidence="4">The sequence shown here is derived from an EMBL/GenBank/DDBJ whole genome shotgun (WGS) entry which is preliminary data.</text>
</comment>
<dbReference type="InterPro" id="IPR014747">
    <property type="entry name" value="Bac_photo_RC_H_C"/>
</dbReference>
<evidence type="ECO:0000313" key="5">
    <source>
        <dbReference type="Proteomes" id="UP000290759"/>
    </source>
</evidence>
<gene>
    <name evidence="4" type="ORF">D3273_00295</name>
</gene>
<keyword evidence="1" id="KW-1133">Transmembrane helix</keyword>
<sequence>MPHVNFTQQIDIPEVLFILFLLFFLGLVYHLRMEDKREGYPLESDRTDRTGGRVQVVGFPPMPKPKVFLRKFGEPILAPGPREERDLTGILVPLHDFPGSPYVPTGDPLVDGVGPASYALKEEVPDLTWHGEPNIRPLRKMPEHALEGTETSPIGMDVVTRDGVKVGTIADLWINVSELFGRYFEVQVMPQFGNDRVILPVAFADIRPRDKMAVVGMLTATQFAKVPRLAVPDIINLREEDRINAYYAGGHLYSKPMEREDKA</sequence>
<dbReference type="SUPFAM" id="SSF50346">
    <property type="entry name" value="PRC-barrel domain"/>
    <property type="match status" value="1"/>
</dbReference>
<dbReference type="RefSeq" id="WP_129222589.1">
    <property type="nucleotide sequence ID" value="NZ_QYBB01000001.1"/>
</dbReference>
<evidence type="ECO:0000313" key="4">
    <source>
        <dbReference type="EMBL" id="RYC33730.1"/>
    </source>
</evidence>
<dbReference type="InterPro" id="IPR037097">
    <property type="entry name" value="Photo_RC_H_N_sf"/>
</dbReference>
<dbReference type="Gene3D" id="4.10.540.10">
    <property type="entry name" value="Photosynthetic reaction centre, H subunit, N-terminal domain"/>
    <property type="match status" value="1"/>
</dbReference>
<accession>A0A4Q2UAR8</accession>
<organism evidence="4 5">
    <name type="scientific">Lichenibacterium minor</name>
    <dbReference type="NCBI Taxonomy" id="2316528"/>
    <lineage>
        <taxon>Bacteria</taxon>
        <taxon>Pseudomonadati</taxon>
        <taxon>Pseudomonadota</taxon>
        <taxon>Alphaproteobacteria</taxon>
        <taxon>Hyphomicrobiales</taxon>
        <taxon>Lichenihabitantaceae</taxon>
        <taxon>Lichenibacterium</taxon>
    </lineage>
</organism>
<dbReference type="GO" id="GO:0030077">
    <property type="term" value="C:plasma membrane light-harvesting complex"/>
    <property type="evidence" value="ECO:0007669"/>
    <property type="project" value="InterPro"/>
</dbReference>
<dbReference type="OrthoDB" id="8557487at2"/>
<protein>
    <submittedName>
        <fullName evidence="4">Photosynthetic reaction center subunit H</fullName>
    </submittedName>
</protein>
<reference evidence="4 5" key="2">
    <citation type="submission" date="2019-02" db="EMBL/GenBank/DDBJ databases">
        <title>'Lichenibacterium ramalinii' gen. nov. sp. nov., 'Lichenibacterium minor' gen. nov. sp. nov.</title>
        <authorList>
            <person name="Pankratov T."/>
        </authorList>
    </citation>
    <scope>NUCLEOTIDE SEQUENCE [LARGE SCALE GENOMIC DNA]</scope>
    <source>
        <strain evidence="4 5">RmlP026</strain>
    </source>
</reference>
<dbReference type="GO" id="GO:0019684">
    <property type="term" value="P:photosynthesis, light reaction"/>
    <property type="evidence" value="ECO:0007669"/>
    <property type="project" value="InterPro"/>
</dbReference>
<dbReference type="Pfam" id="PF05239">
    <property type="entry name" value="PRC"/>
    <property type="match status" value="1"/>
</dbReference>
<dbReference type="Proteomes" id="UP000290759">
    <property type="component" value="Unassembled WGS sequence"/>
</dbReference>
<dbReference type="Pfam" id="PF03967">
    <property type="entry name" value="PRCH"/>
    <property type="match status" value="1"/>
</dbReference>
<feature type="domain" description="PRC-barrel" evidence="3">
    <location>
        <begin position="152"/>
        <end position="213"/>
    </location>
</feature>
<dbReference type="InterPro" id="IPR005652">
    <property type="entry name" value="Photo_RC_H"/>
</dbReference>
<dbReference type="Gene3D" id="3.90.50.10">
    <property type="entry name" value="Photosynthetic Reaction Center, subunit H, domain 2"/>
    <property type="match status" value="1"/>
</dbReference>
<keyword evidence="5" id="KW-1185">Reference proteome</keyword>
<dbReference type="InterPro" id="IPR015810">
    <property type="entry name" value="Photo_RC_H_N"/>
</dbReference>
<evidence type="ECO:0000259" key="3">
    <source>
        <dbReference type="Pfam" id="PF05239"/>
    </source>
</evidence>
<evidence type="ECO:0000256" key="1">
    <source>
        <dbReference type="SAM" id="Phobius"/>
    </source>
</evidence>
<name>A0A4Q2UAR8_9HYPH</name>
<dbReference type="InterPro" id="IPR011033">
    <property type="entry name" value="PRC_barrel-like_sf"/>
</dbReference>
<dbReference type="AlphaFoldDB" id="A0A4Q2UAR8"/>
<evidence type="ECO:0000259" key="2">
    <source>
        <dbReference type="Pfam" id="PF03967"/>
    </source>
</evidence>
<dbReference type="EMBL" id="QYBB01000001">
    <property type="protein sequence ID" value="RYC33730.1"/>
    <property type="molecule type" value="Genomic_DNA"/>
</dbReference>
<feature type="domain" description="Photosynthetic reaction centre H subunit N-terminal" evidence="2">
    <location>
        <begin position="5"/>
        <end position="139"/>
    </location>
</feature>
<proteinExistence type="predicted"/>
<feature type="transmembrane region" description="Helical" evidence="1">
    <location>
        <begin position="12"/>
        <end position="31"/>
    </location>
</feature>
<dbReference type="SUPFAM" id="SSF81490">
    <property type="entry name" value="Photosystem II reaction centre subunit H, transmembrane region"/>
    <property type="match status" value="1"/>
</dbReference>
<dbReference type="NCBIfam" id="TIGR01150">
    <property type="entry name" value="puhA"/>
    <property type="match status" value="1"/>
</dbReference>
<dbReference type="InterPro" id="IPR027275">
    <property type="entry name" value="PRC-brl_dom"/>
</dbReference>
<keyword evidence="1" id="KW-0472">Membrane</keyword>